<protein>
    <recommendedName>
        <fullName evidence="1">DUF4371 domain-containing protein</fullName>
    </recommendedName>
</protein>
<dbReference type="AlphaFoldDB" id="A0A1X7SN99"/>
<proteinExistence type="predicted"/>
<dbReference type="STRING" id="400682.A0A1X7SN99"/>
<reference evidence="3" key="1">
    <citation type="journal article" date="2010" name="Nature">
        <title>The Amphimedon queenslandica genome and the evolution of animal complexity.</title>
        <authorList>
            <person name="Srivastava M."/>
            <person name="Simakov O."/>
            <person name="Chapman J."/>
            <person name="Fahey B."/>
            <person name="Gauthier M.E."/>
            <person name="Mitros T."/>
            <person name="Richards G.S."/>
            <person name="Conaco C."/>
            <person name="Dacre M."/>
            <person name="Hellsten U."/>
            <person name="Larroux C."/>
            <person name="Putnam N.H."/>
            <person name="Stanke M."/>
            <person name="Adamska M."/>
            <person name="Darling A."/>
            <person name="Degnan S.M."/>
            <person name="Oakley T.H."/>
            <person name="Plachetzki D.C."/>
            <person name="Zhai Y."/>
            <person name="Adamski M."/>
            <person name="Calcino A."/>
            <person name="Cummins S.F."/>
            <person name="Goodstein D.M."/>
            <person name="Harris C."/>
            <person name="Jackson D.J."/>
            <person name="Leys S.P."/>
            <person name="Shu S."/>
            <person name="Woodcroft B.J."/>
            <person name="Vervoort M."/>
            <person name="Kosik K.S."/>
            <person name="Manning G."/>
            <person name="Degnan B.M."/>
            <person name="Rokhsar D.S."/>
        </authorList>
    </citation>
    <scope>NUCLEOTIDE SEQUENCE [LARGE SCALE GENOMIC DNA]</scope>
</reference>
<dbReference type="InterPro" id="IPR012337">
    <property type="entry name" value="RNaseH-like_sf"/>
</dbReference>
<feature type="domain" description="DUF4371" evidence="1">
    <location>
        <begin position="15"/>
        <end position="127"/>
    </location>
</feature>
<dbReference type="SUPFAM" id="SSF53098">
    <property type="entry name" value="Ribonuclease H-like"/>
    <property type="match status" value="1"/>
</dbReference>
<dbReference type="InParanoid" id="A0A1X7SN99"/>
<dbReference type="PANTHER" id="PTHR45749:SF14">
    <property type="entry name" value="TTF-TYPE DOMAIN-CONTAINING PROTEIN"/>
    <property type="match status" value="1"/>
</dbReference>
<reference evidence="2" key="2">
    <citation type="submission" date="2017-05" db="UniProtKB">
        <authorList>
            <consortium name="EnsemblMetazoa"/>
        </authorList>
    </citation>
    <scope>IDENTIFICATION</scope>
</reference>
<evidence type="ECO:0000313" key="3">
    <source>
        <dbReference type="Proteomes" id="UP000007879"/>
    </source>
</evidence>
<dbReference type="OrthoDB" id="5987941at2759"/>
<dbReference type="Pfam" id="PF14291">
    <property type="entry name" value="DUF4371"/>
    <property type="match status" value="1"/>
</dbReference>
<dbReference type="EnsemblMetazoa" id="Aqu2.1.03559_001">
    <property type="protein sequence ID" value="Aqu2.1.03559_001"/>
    <property type="gene ID" value="Aqu2.1.03559"/>
</dbReference>
<organism evidence="2">
    <name type="scientific">Amphimedon queenslandica</name>
    <name type="common">Sponge</name>
    <dbReference type="NCBI Taxonomy" id="400682"/>
    <lineage>
        <taxon>Eukaryota</taxon>
        <taxon>Metazoa</taxon>
        <taxon>Porifera</taxon>
        <taxon>Demospongiae</taxon>
        <taxon>Heteroscleromorpha</taxon>
        <taxon>Haplosclerida</taxon>
        <taxon>Niphatidae</taxon>
        <taxon>Amphimedon</taxon>
    </lineage>
</organism>
<dbReference type="EnsemblMetazoa" id="XM_011410828.1">
    <property type="protein sequence ID" value="XP_011409130.1"/>
    <property type="gene ID" value="LOC105316034"/>
</dbReference>
<dbReference type="InterPro" id="IPR025398">
    <property type="entry name" value="DUF4371"/>
</dbReference>
<sequence length="198" mass="22252">MATENPTVTQWLMKKTMKHTSHQIEDKMLNLIAQEILQSIAQDWSNSSFVSIMADETTDISNHEQLVIVIRWIAKDFIVHEEFIGLYELSVTDSATMVKVILGVLTRLNLSVSKVSGQCYARASLMSEIKPGVTKRILELESRAIYIQCYGHALNLAAGDTIKRSKVMLNALDTTRDITKLVESSPKCEAIFQEFSKA</sequence>
<name>A0A1X7SN99_AMPQE</name>
<dbReference type="KEGG" id="aqu:105316034"/>
<dbReference type="eggNOG" id="ENOG502SHJZ">
    <property type="taxonomic scope" value="Eukaryota"/>
</dbReference>
<dbReference type="OMA" id="IVIRWIA"/>
<accession>A0A1X7SN99</accession>
<evidence type="ECO:0000259" key="1">
    <source>
        <dbReference type="Pfam" id="PF14291"/>
    </source>
</evidence>
<dbReference type="Proteomes" id="UP000007879">
    <property type="component" value="Unassembled WGS sequence"/>
</dbReference>
<gene>
    <name evidence="2" type="primary">105316034</name>
</gene>
<dbReference type="PANTHER" id="PTHR45749">
    <property type="match status" value="1"/>
</dbReference>
<evidence type="ECO:0000313" key="2">
    <source>
        <dbReference type="EnsemblMetazoa" id="Aqu2.1.03559_001"/>
    </source>
</evidence>
<keyword evidence="3" id="KW-1185">Reference proteome</keyword>